<feature type="domain" description="C2H2-type" evidence="11">
    <location>
        <begin position="307"/>
        <end position="335"/>
    </location>
</feature>
<sequence length="359" mass="41773">MKLNLKYARTALSLKFLKLHNLQEHSFFEKRGITQITYSAFIHIPFREMSEDESVSLDELEDKESDSEEMETKETEGPSFKCEYCGIVFQKHTKYIRHVRTHTKEKPFQCTFPGCGKCFSRKDHLTRHIASHNDKYDFFCPYEGCTKRFNTQYNLNRHIKKHIQKENNPPQTYKCSYCDEEFTKKQHLRKHEFVFHTGIKPFQCQFPGCNKSFLSQSRLVIHEKVHKEATCICSVPDCSFIASSIEEFKNHMKTVHAPPKPSKPSSSSPKSELSPRIPCSVPGCSHTFTSRKTMLAHVTTFHNHVKYKCEYCNKVYAHLPSLSRHRKKMHVETVEKRNKGVEEANSGIAGRSRDVLPSQ</sequence>
<evidence type="ECO:0000256" key="6">
    <source>
        <dbReference type="ARBA" id="ARBA00023015"/>
    </source>
</evidence>
<dbReference type="PANTHER" id="PTHR46179:SF13">
    <property type="entry name" value="C2H2-TYPE DOMAIN-CONTAINING PROTEIN"/>
    <property type="match status" value="1"/>
</dbReference>
<dbReference type="EMBL" id="FN668638">
    <property type="protein sequence ID" value="CBK19797.2"/>
    <property type="molecule type" value="Genomic_DNA"/>
</dbReference>
<gene>
    <name evidence="12" type="ORF">GSBLH_T00006042001</name>
</gene>
<dbReference type="InterPro" id="IPR051061">
    <property type="entry name" value="Zinc_finger_trans_reg"/>
</dbReference>
<dbReference type="InterPro" id="IPR013087">
    <property type="entry name" value="Znf_C2H2_type"/>
</dbReference>
<dbReference type="RefSeq" id="XP_012893845.1">
    <property type="nucleotide sequence ID" value="XM_013038391.1"/>
</dbReference>
<keyword evidence="13" id="KW-1185">Reference proteome</keyword>
<dbReference type="GeneID" id="24922167"/>
<evidence type="ECO:0000256" key="5">
    <source>
        <dbReference type="ARBA" id="ARBA00022833"/>
    </source>
</evidence>
<feature type="compositionally biased region" description="Acidic residues" evidence="10">
    <location>
        <begin position="53"/>
        <end position="69"/>
    </location>
</feature>
<accession>D8LVF8</accession>
<keyword evidence="8" id="KW-0539">Nucleus</keyword>
<keyword evidence="7" id="KW-0804">Transcription</keyword>
<dbReference type="SUPFAM" id="SSF57667">
    <property type="entry name" value="beta-beta-alpha zinc fingers"/>
    <property type="match status" value="4"/>
</dbReference>
<evidence type="ECO:0000256" key="10">
    <source>
        <dbReference type="SAM" id="MobiDB-lite"/>
    </source>
</evidence>
<dbReference type="AlphaFoldDB" id="D8LVF8"/>
<dbReference type="FunFam" id="3.30.160.60:FF:000125">
    <property type="entry name" value="Putative zinc finger protein 143"/>
    <property type="match status" value="1"/>
</dbReference>
<dbReference type="InParanoid" id="D8LVF8"/>
<reference evidence="12" key="1">
    <citation type="submission" date="2010-02" db="EMBL/GenBank/DDBJ databases">
        <title>Sequencing and annotation of the Blastocystis hominis genome.</title>
        <authorList>
            <person name="Wincker P."/>
        </authorList>
    </citation>
    <scope>NUCLEOTIDE SEQUENCE</scope>
    <source>
        <strain evidence="12">Singapore isolate B</strain>
    </source>
</reference>
<dbReference type="SMART" id="SM00355">
    <property type="entry name" value="ZnF_C2H2"/>
    <property type="match status" value="8"/>
</dbReference>
<evidence type="ECO:0000256" key="8">
    <source>
        <dbReference type="ARBA" id="ARBA00023242"/>
    </source>
</evidence>
<keyword evidence="6" id="KW-0805">Transcription regulation</keyword>
<feature type="region of interest" description="Disordered" evidence="10">
    <location>
        <begin position="53"/>
        <end position="75"/>
    </location>
</feature>
<dbReference type="Pfam" id="PF00096">
    <property type="entry name" value="zf-C2H2"/>
    <property type="match status" value="5"/>
</dbReference>
<keyword evidence="3" id="KW-0677">Repeat</keyword>
<comment type="subcellular location">
    <subcellularLocation>
        <location evidence="1">Nucleus</location>
    </subcellularLocation>
</comment>
<evidence type="ECO:0000313" key="13">
    <source>
        <dbReference type="Proteomes" id="UP000008312"/>
    </source>
</evidence>
<proteinExistence type="predicted"/>
<keyword evidence="2" id="KW-0479">Metal-binding</keyword>
<feature type="region of interest" description="Disordered" evidence="10">
    <location>
        <begin position="337"/>
        <end position="359"/>
    </location>
</feature>
<dbReference type="OMA" id="HYNAVHD"/>
<dbReference type="PROSITE" id="PS50157">
    <property type="entry name" value="ZINC_FINGER_C2H2_2"/>
    <property type="match status" value="6"/>
</dbReference>
<dbReference type="InterPro" id="IPR036236">
    <property type="entry name" value="Znf_C2H2_sf"/>
</dbReference>
<feature type="domain" description="C2H2-type" evidence="11">
    <location>
        <begin position="108"/>
        <end position="137"/>
    </location>
</feature>
<dbReference type="PANTHER" id="PTHR46179">
    <property type="entry name" value="ZINC FINGER PROTEIN"/>
    <property type="match status" value="1"/>
</dbReference>
<dbReference type="Proteomes" id="UP000008312">
    <property type="component" value="Unassembled WGS sequence"/>
</dbReference>
<keyword evidence="4 9" id="KW-0863">Zinc-finger</keyword>
<evidence type="ECO:0000256" key="3">
    <source>
        <dbReference type="ARBA" id="ARBA00022737"/>
    </source>
</evidence>
<name>D8LVF8_BLAHO</name>
<dbReference type="GO" id="GO:0005634">
    <property type="term" value="C:nucleus"/>
    <property type="evidence" value="ECO:0007669"/>
    <property type="project" value="UniProtKB-SubCell"/>
</dbReference>
<feature type="domain" description="C2H2-type" evidence="11">
    <location>
        <begin position="173"/>
        <end position="201"/>
    </location>
</feature>
<keyword evidence="5" id="KW-0862">Zinc</keyword>
<feature type="region of interest" description="Disordered" evidence="10">
    <location>
        <begin position="253"/>
        <end position="277"/>
    </location>
</feature>
<dbReference type="OrthoDB" id="8117402at2759"/>
<protein>
    <recommendedName>
        <fullName evidence="11">C2H2-type domain-containing protein</fullName>
    </recommendedName>
</protein>
<feature type="domain" description="C2H2-type" evidence="11">
    <location>
        <begin position="138"/>
        <end position="167"/>
    </location>
</feature>
<dbReference type="Gene3D" id="3.30.160.60">
    <property type="entry name" value="Classic Zinc Finger"/>
    <property type="match status" value="6"/>
</dbReference>
<evidence type="ECO:0000256" key="9">
    <source>
        <dbReference type="PROSITE-ProRule" id="PRU00042"/>
    </source>
</evidence>
<evidence type="ECO:0000256" key="4">
    <source>
        <dbReference type="ARBA" id="ARBA00022771"/>
    </source>
</evidence>
<dbReference type="PROSITE" id="PS00028">
    <property type="entry name" value="ZINC_FINGER_C2H2_1"/>
    <property type="match status" value="6"/>
</dbReference>
<evidence type="ECO:0000256" key="1">
    <source>
        <dbReference type="ARBA" id="ARBA00004123"/>
    </source>
</evidence>
<dbReference type="GO" id="GO:0008270">
    <property type="term" value="F:zinc ion binding"/>
    <property type="evidence" value="ECO:0007669"/>
    <property type="project" value="UniProtKB-KW"/>
</dbReference>
<organism evidence="12">
    <name type="scientific">Blastocystis hominis</name>
    <dbReference type="NCBI Taxonomy" id="12968"/>
    <lineage>
        <taxon>Eukaryota</taxon>
        <taxon>Sar</taxon>
        <taxon>Stramenopiles</taxon>
        <taxon>Bigyra</taxon>
        <taxon>Opalozoa</taxon>
        <taxon>Opalinata</taxon>
        <taxon>Blastocystidae</taxon>
        <taxon>Blastocystis</taxon>
    </lineage>
</organism>
<evidence type="ECO:0000259" key="11">
    <source>
        <dbReference type="PROSITE" id="PS50157"/>
    </source>
</evidence>
<evidence type="ECO:0000313" key="12">
    <source>
        <dbReference type="EMBL" id="CBK19797.2"/>
    </source>
</evidence>
<dbReference type="FunFam" id="3.30.160.60:FF:001102">
    <property type="entry name" value="Transcription factor IIIA"/>
    <property type="match status" value="1"/>
</dbReference>
<evidence type="ECO:0000256" key="7">
    <source>
        <dbReference type="ARBA" id="ARBA00023163"/>
    </source>
</evidence>
<feature type="domain" description="C2H2-type" evidence="11">
    <location>
        <begin position="202"/>
        <end position="226"/>
    </location>
</feature>
<feature type="domain" description="C2H2-type" evidence="11">
    <location>
        <begin position="80"/>
        <end position="107"/>
    </location>
</feature>
<evidence type="ECO:0000256" key="2">
    <source>
        <dbReference type="ARBA" id="ARBA00022723"/>
    </source>
</evidence>
<dbReference type="GO" id="GO:0006357">
    <property type="term" value="P:regulation of transcription by RNA polymerase II"/>
    <property type="evidence" value="ECO:0007669"/>
    <property type="project" value="TreeGrafter"/>
</dbReference>